<protein>
    <submittedName>
        <fullName evidence="1">Uncharacterized protein</fullName>
    </submittedName>
</protein>
<gene>
    <name evidence="1" type="ORF">AFUS01_LOCUS35307</name>
</gene>
<organism evidence="1 2">
    <name type="scientific">Allacma fusca</name>
    <dbReference type="NCBI Taxonomy" id="39272"/>
    <lineage>
        <taxon>Eukaryota</taxon>
        <taxon>Metazoa</taxon>
        <taxon>Ecdysozoa</taxon>
        <taxon>Arthropoda</taxon>
        <taxon>Hexapoda</taxon>
        <taxon>Collembola</taxon>
        <taxon>Symphypleona</taxon>
        <taxon>Sminthuridae</taxon>
        <taxon>Allacma</taxon>
    </lineage>
</organism>
<reference evidence="1" key="1">
    <citation type="submission" date="2021-06" db="EMBL/GenBank/DDBJ databases">
        <authorList>
            <person name="Hodson N. C."/>
            <person name="Mongue J. A."/>
            <person name="Jaron S. K."/>
        </authorList>
    </citation>
    <scope>NUCLEOTIDE SEQUENCE</scope>
</reference>
<accession>A0A8J2L517</accession>
<dbReference type="Proteomes" id="UP000708208">
    <property type="component" value="Unassembled WGS sequence"/>
</dbReference>
<feature type="non-terminal residue" evidence="1">
    <location>
        <position position="1"/>
    </location>
</feature>
<sequence length="38" mass="4500">MGQQIGANGSKVQCSRIRAMSYFSGRCENYRKTWRRWS</sequence>
<comment type="caution">
    <text evidence="1">The sequence shown here is derived from an EMBL/GenBank/DDBJ whole genome shotgun (WGS) entry which is preliminary data.</text>
</comment>
<evidence type="ECO:0000313" key="2">
    <source>
        <dbReference type="Proteomes" id="UP000708208"/>
    </source>
</evidence>
<keyword evidence="2" id="KW-1185">Reference proteome</keyword>
<proteinExistence type="predicted"/>
<evidence type="ECO:0000313" key="1">
    <source>
        <dbReference type="EMBL" id="CAG7825183.1"/>
    </source>
</evidence>
<name>A0A8J2L517_9HEXA</name>
<dbReference type="AlphaFoldDB" id="A0A8J2L517"/>
<dbReference type="EMBL" id="CAJVCH010535328">
    <property type="protein sequence ID" value="CAG7825183.1"/>
    <property type="molecule type" value="Genomic_DNA"/>
</dbReference>